<feature type="compositionally biased region" description="Basic and acidic residues" evidence="1">
    <location>
        <begin position="604"/>
        <end position="618"/>
    </location>
</feature>
<gene>
    <name evidence="2" type="ORF">PR048_022835</name>
</gene>
<proteinExistence type="predicted"/>
<feature type="region of interest" description="Disordered" evidence="1">
    <location>
        <begin position="604"/>
        <end position="630"/>
    </location>
</feature>
<sequence>MYVLCVPDPPRMEKSPLLANGYNHPPTHLNHMQFMGLNHHPAAAHTAILSPAGLPHPGLARADGSIIKNQGIPGMDAIARWVGLRLSLTLSRAAAVFNPGGGAPTKGLVTLARGESCTGHSLDDSKPIADLQGNKQRVLYCQERVVFTRSSVDNVDVVIRGSLLPTRGEPILELIARRRDARLPTLEDSKSHFTRAESQGVVKEVEQRCNSGQPGMEGRPRRSDMASFLRLSNPPLSSPTCSQQVMDLAPGRELLLSSEGSVAALKDVGCCCTGQLGKCWGSAMQLGRNPPSSTTRPSLTFHSQPLDFSSLFARPPLPLLLCTAFSDRAPPLLCMLDLYVLVNWLPAPESSQCYPPTWQRGTRYLFPIQYAIGLEACGACLINCDPIAKGLENMANSFCTSYTPKREDMKSRLLMFAIGLQFVRHSVEDSFELITNLQKIKKGERAANPVLPVQGQNCPPTGAAGDESRADTFFNDLLARLHTAMYTRASDVCSLAAAPESIQCYSTPGSMGFADSILTGLLLAESRRGRLLVTIRLAPLLSVGRWEGRSDIDFNFRSKLSVTSSNDCQDFRLKPDLGHLEAIGEILASEAILQITSGPLTLTKRLEREDTMSDRGKGPSDAVPRSPAHR</sequence>
<comment type="caution">
    <text evidence="2">The sequence shown here is derived from an EMBL/GenBank/DDBJ whole genome shotgun (WGS) entry which is preliminary data.</text>
</comment>
<keyword evidence="3" id="KW-1185">Reference proteome</keyword>
<dbReference type="Proteomes" id="UP001159363">
    <property type="component" value="Chromosome 8"/>
</dbReference>
<evidence type="ECO:0000313" key="3">
    <source>
        <dbReference type="Proteomes" id="UP001159363"/>
    </source>
</evidence>
<evidence type="ECO:0000256" key="1">
    <source>
        <dbReference type="SAM" id="MobiDB-lite"/>
    </source>
</evidence>
<accession>A0ABQ9GSC6</accession>
<name>A0ABQ9GSC6_9NEOP</name>
<evidence type="ECO:0000313" key="2">
    <source>
        <dbReference type="EMBL" id="KAJ8874945.1"/>
    </source>
</evidence>
<organism evidence="2 3">
    <name type="scientific">Dryococelus australis</name>
    <dbReference type="NCBI Taxonomy" id="614101"/>
    <lineage>
        <taxon>Eukaryota</taxon>
        <taxon>Metazoa</taxon>
        <taxon>Ecdysozoa</taxon>
        <taxon>Arthropoda</taxon>
        <taxon>Hexapoda</taxon>
        <taxon>Insecta</taxon>
        <taxon>Pterygota</taxon>
        <taxon>Neoptera</taxon>
        <taxon>Polyneoptera</taxon>
        <taxon>Phasmatodea</taxon>
        <taxon>Verophasmatodea</taxon>
        <taxon>Anareolatae</taxon>
        <taxon>Phasmatidae</taxon>
        <taxon>Eurycanthinae</taxon>
        <taxon>Dryococelus</taxon>
    </lineage>
</organism>
<protein>
    <submittedName>
        <fullName evidence="2">Uncharacterized protein</fullName>
    </submittedName>
</protein>
<dbReference type="EMBL" id="JARBHB010000009">
    <property type="protein sequence ID" value="KAJ8874945.1"/>
    <property type="molecule type" value="Genomic_DNA"/>
</dbReference>
<reference evidence="2 3" key="1">
    <citation type="submission" date="2023-02" db="EMBL/GenBank/DDBJ databases">
        <title>LHISI_Scaffold_Assembly.</title>
        <authorList>
            <person name="Stuart O.P."/>
            <person name="Cleave R."/>
            <person name="Magrath M.J.L."/>
            <person name="Mikheyev A.S."/>
        </authorList>
    </citation>
    <scope>NUCLEOTIDE SEQUENCE [LARGE SCALE GENOMIC DNA]</scope>
    <source>
        <strain evidence="2">Daus_M_001</strain>
        <tissue evidence="2">Leg muscle</tissue>
    </source>
</reference>